<proteinExistence type="inferred from homology"/>
<comment type="caution">
    <text evidence="5">The sequence shown here is derived from an EMBL/GenBank/DDBJ whole genome shotgun (WGS) entry which is preliminary data.</text>
</comment>
<feature type="region of interest" description="Disordered" evidence="2">
    <location>
        <begin position="210"/>
        <end position="231"/>
    </location>
</feature>
<dbReference type="Gene3D" id="3.30.530.20">
    <property type="match status" value="1"/>
</dbReference>
<keyword evidence="6" id="KW-1185">Reference proteome</keyword>
<name>A0A8J3ZXY9_9ACTN</name>
<evidence type="ECO:0000313" key="5">
    <source>
        <dbReference type="EMBL" id="GIJ69411.1"/>
    </source>
</evidence>
<feature type="region of interest" description="Disordered" evidence="2">
    <location>
        <begin position="143"/>
        <end position="176"/>
    </location>
</feature>
<dbReference type="InterPro" id="IPR013538">
    <property type="entry name" value="ASHA1/2-like_C"/>
</dbReference>
<evidence type="ECO:0000259" key="4">
    <source>
        <dbReference type="PROSITE" id="PS51173"/>
    </source>
</evidence>
<sequence length="459" mass="49129">MTEIRLDVELEHPPERIWRAIVEPDNLAEWFFPNGLQPVVGHRFRIEPEGEAGFVDPIDAEILEVDAPKRLAMRWLAPELDARVTFSLMKVAGGSRLTLRQSGFFGMQGLLRRRVLHRVYTEMLGRRLPEVLARLAVDDGRRGPSGAVGSALARRRAQRARSNDAAGRRNVARPFRRRNSLGRRLRAVGRVHVTRPLSLESTLAMAAAALPGRRRASRSGGRRKPPSERRRVYRAKLYRTRERVVDVLASIGTAVARPAPQTEDARARSVAIGAALMLVLVVVLAIVAAATIMIPASDPQVGEGFEGRSGYAELPGRPVASVSAGTSRNASTAPAPGGGLSAAASGRAALAAAYAEEGLRIGGYRGRITLTNPGPAPVSGWTVVVTLRETVTLPLIGTVVRSPVGAEARQEGATVTFTPAAATREVTPGTPVTFTFEVDGVGRPATCTVDGQRCNGVGE</sequence>
<dbReference type="InterPro" id="IPR001919">
    <property type="entry name" value="CBD2"/>
</dbReference>
<dbReference type="GO" id="GO:0005975">
    <property type="term" value="P:carbohydrate metabolic process"/>
    <property type="evidence" value="ECO:0007669"/>
    <property type="project" value="InterPro"/>
</dbReference>
<dbReference type="AlphaFoldDB" id="A0A8J3ZXY9"/>
<dbReference type="GO" id="GO:0030247">
    <property type="term" value="F:polysaccharide binding"/>
    <property type="evidence" value="ECO:0007669"/>
    <property type="project" value="UniProtKB-UniRule"/>
</dbReference>
<dbReference type="SUPFAM" id="SSF55961">
    <property type="entry name" value="Bet v1-like"/>
    <property type="match status" value="1"/>
</dbReference>
<feature type="compositionally biased region" description="Basic residues" evidence="2">
    <location>
        <begin position="212"/>
        <end position="224"/>
    </location>
</feature>
<feature type="compositionally biased region" description="Polar residues" evidence="2">
    <location>
        <begin position="323"/>
        <end position="332"/>
    </location>
</feature>
<feature type="region of interest" description="Disordered" evidence="2">
    <location>
        <begin position="319"/>
        <end position="338"/>
    </location>
</feature>
<dbReference type="CDD" id="cd07814">
    <property type="entry name" value="SRPBCC_CalC_Aha1-like"/>
    <property type="match status" value="1"/>
</dbReference>
<dbReference type="InterPro" id="IPR008965">
    <property type="entry name" value="CBM2/CBM3_carb-bd_dom_sf"/>
</dbReference>
<dbReference type="SMART" id="SM00637">
    <property type="entry name" value="CBD_II"/>
    <property type="match status" value="1"/>
</dbReference>
<feature type="transmembrane region" description="Helical" evidence="3">
    <location>
        <begin position="270"/>
        <end position="294"/>
    </location>
</feature>
<dbReference type="RefSeq" id="WP_203929341.1">
    <property type="nucleotide sequence ID" value="NZ_BOPH01000062.1"/>
</dbReference>
<dbReference type="InterPro" id="IPR023393">
    <property type="entry name" value="START-like_dom_sf"/>
</dbReference>
<dbReference type="Proteomes" id="UP000635606">
    <property type="component" value="Unassembled WGS sequence"/>
</dbReference>
<accession>A0A8J3ZXY9</accession>
<comment type="similarity">
    <text evidence="1">Belongs to the AHA1 family.</text>
</comment>
<dbReference type="Pfam" id="PF08327">
    <property type="entry name" value="AHSA1"/>
    <property type="match status" value="1"/>
</dbReference>
<dbReference type="PROSITE" id="PS51173">
    <property type="entry name" value="CBM2"/>
    <property type="match status" value="1"/>
</dbReference>
<evidence type="ECO:0000256" key="3">
    <source>
        <dbReference type="SAM" id="Phobius"/>
    </source>
</evidence>
<dbReference type="GO" id="GO:0004553">
    <property type="term" value="F:hydrolase activity, hydrolyzing O-glycosyl compounds"/>
    <property type="evidence" value="ECO:0007669"/>
    <property type="project" value="InterPro"/>
</dbReference>
<evidence type="ECO:0000256" key="1">
    <source>
        <dbReference type="ARBA" id="ARBA00006817"/>
    </source>
</evidence>
<dbReference type="Gene3D" id="2.60.40.290">
    <property type="match status" value="1"/>
</dbReference>
<evidence type="ECO:0000256" key="2">
    <source>
        <dbReference type="SAM" id="MobiDB-lite"/>
    </source>
</evidence>
<keyword evidence="3" id="KW-1133">Transmembrane helix</keyword>
<protein>
    <recommendedName>
        <fullName evidence="4">CBM2 domain-containing protein</fullName>
    </recommendedName>
</protein>
<reference evidence="5" key="1">
    <citation type="submission" date="2021-01" db="EMBL/GenBank/DDBJ databases">
        <title>Whole genome shotgun sequence of Virgisporangium ochraceum NBRC 16418.</title>
        <authorList>
            <person name="Komaki H."/>
            <person name="Tamura T."/>
        </authorList>
    </citation>
    <scope>NUCLEOTIDE SEQUENCE</scope>
    <source>
        <strain evidence="5">NBRC 16418</strain>
    </source>
</reference>
<keyword evidence="3" id="KW-0812">Transmembrane</keyword>
<evidence type="ECO:0000313" key="6">
    <source>
        <dbReference type="Proteomes" id="UP000635606"/>
    </source>
</evidence>
<organism evidence="5 6">
    <name type="scientific">Virgisporangium ochraceum</name>
    <dbReference type="NCBI Taxonomy" id="65505"/>
    <lineage>
        <taxon>Bacteria</taxon>
        <taxon>Bacillati</taxon>
        <taxon>Actinomycetota</taxon>
        <taxon>Actinomycetes</taxon>
        <taxon>Micromonosporales</taxon>
        <taxon>Micromonosporaceae</taxon>
        <taxon>Virgisporangium</taxon>
    </lineage>
</organism>
<dbReference type="EMBL" id="BOPH01000062">
    <property type="protein sequence ID" value="GIJ69411.1"/>
    <property type="molecule type" value="Genomic_DNA"/>
</dbReference>
<gene>
    <name evidence="5" type="ORF">Voc01_043280</name>
</gene>
<dbReference type="SUPFAM" id="SSF49384">
    <property type="entry name" value="Carbohydrate-binding domain"/>
    <property type="match status" value="1"/>
</dbReference>
<dbReference type="Pfam" id="PF00553">
    <property type="entry name" value="CBM_2"/>
    <property type="match status" value="1"/>
</dbReference>
<dbReference type="InterPro" id="IPR012291">
    <property type="entry name" value="CBM2_carb-bd_dom_sf"/>
</dbReference>
<feature type="domain" description="CBM2" evidence="4">
    <location>
        <begin position="333"/>
        <end position="457"/>
    </location>
</feature>
<keyword evidence="3" id="KW-0472">Membrane</keyword>